<evidence type="ECO:0000313" key="3">
    <source>
        <dbReference type="Proteomes" id="UP000316471"/>
    </source>
</evidence>
<reference evidence="2 3" key="1">
    <citation type="journal article" date="2015" name="Stand. Genomic Sci.">
        <title>Genomic Encyclopedia of Bacterial and Archaeal Type Strains, Phase III: the genomes of soil and plant-associated and newly described type strains.</title>
        <authorList>
            <person name="Whitman W.B."/>
            <person name="Woyke T."/>
            <person name="Klenk H.P."/>
            <person name="Zhou Y."/>
            <person name="Lilburn T.G."/>
            <person name="Beck B.J."/>
            <person name="De Vos P."/>
            <person name="Vandamme P."/>
            <person name="Eisen J.A."/>
            <person name="Garrity G."/>
            <person name="Hugenholtz P."/>
            <person name="Kyrpides N.C."/>
        </authorList>
    </citation>
    <scope>NUCLEOTIDE SEQUENCE [LARGE SCALE GENOMIC DNA]</scope>
    <source>
        <strain evidence="2 3">CGMCC 1.10136</strain>
    </source>
</reference>
<dbReference type="RefSeq" id="WP_199747170.1">
    <property type="nucleotide sequence ID" value="NZ_VLKP01000007.1"/>
</dbReference>
<evidence type="ECO:0000256" key="1">
    <source>
        <dbReference type="SAM" id="MobiDB-lite"/>
    </source>
</evidence>
<protein>
    <submittedName>
        <fullName evidence="2">Enoyl-ACP reductase-like protein</fullName>
    </submittedName>
</protein>
<dbReference type="EMBL" id="VLKP01000007">
    <property type="protein sequence ID" value="TWI10235.1"/>
    <property type="molecule type" value="Genomic_DNA"/>
</dbReference>
<gene>
    <name evidence="2" type="ORF">IP93_01812</name>
</gene>
<dbReference type="Gene3D" id="3.40.50.720">
    <property type="entry name" value="NAD(P)-binding Rossmann-like Domain"/>
    <property type="match status" value="1"/>
</dbReference>
<keyword evidence="3" id="KW-1185">Reference proteome</keyword>
<evidence type="ECO:0000313" key="2">
    <source>
        <dbReference type="EMBL" id="TWI10235.1"/>
    </source>
</evidence>
<dbReference type="SUPFAM" id="SSF51735">
    <property type="entry name" value="NAD(P)-binding Rossmann-fold domains"/>
    <property type="match status" value="1"/>
</dbReference>
<feature type="region of interest" description="Disordered" evidence="1">
    <location>
        <begin position="1"/>
        <end position="23"/>
    </location>
</feature>
<dbReference type="AlphaFoldDB" id="A0A562LRH8"/>
<dbReference type="InterPro" id="IPR036291">
    <property type="entry name" value="NAD(P)-bd_dom_sf"/>
</dbReference>
<dbReference type="Proteomes" id="UP000316471">
    <property type="component" value="Unassembled WGS sequence"/>
</dbReference>
<comment type="caution">
    <text evidence="2">The sequence shown here is derived from an EMBL/GenBank/DDBJ whole genome shotgun (WGS) entry which is preliminary data.</text>
</comment>
<accession>A0A562LRH8</accession>
<name>A0A562LRH8_9GAMM</name>
<organism evidence="2 3">
    <name type="scientific">Aerolutibacter ruishenii</name>
    <dbReference type="NCBI Taxonomy" id="686800"/>
    <lineage>
        <taxon>Bacteria</taxon>
        <taxon>Pseudomonadati</taxon>
        <taxon>Pseudomonadota</taxon>
        <taxon>Gammaproteobacteria</taxon>
        <taxon>Lysobacterales</taxon>
        <taxon>Lysobacteraceae</taxon>
        <taxon>Aerolutibacter</taxon>
    </lineage>
</organism>
<sequence length="56" mass="5992">MATARKRVGEFGSDTLMERPGQPAKDAPAYVFLASQDGSYITGQVIHIKGDTHITG</sequence>
<proteinExistence type="predicted"/>